<proteinExistence type="predicted"/>
<accession>A0A388JRS2</accession>
<protein>
    <submittedName>
        <fullName evidence="2">Uncharacterized protein</fullName>
    </submittedName>
</protein>
<name>A0A388JRS2_CHABU</name>
<feature type="region of interest" description="Disordered" evidence="1">
    <location>
        <begin position="206"/>
        <end position="277"/>
    </location>
</feature>
<dbReference type="EMBL" id="BFEA01000011">
    <property type="protein sequence ID" value="GBG60485.1"/>
    <property type="molecule type" value="Genomic_DNA"/>
</dbReference>
<reference evidence="2 3" key="1">
    <citation type="journal article" date="2018" name="Cell">
        <title>The Chara Genome: Secondary Complexity and Implications for Plant Terrestrialization.</title>
        <authorList>
            <person name="Nishiyama T."/>
            <person name="Sakayama H."/>
            <person name="Vries J.D."/>
            <person name="Buschmann H."/>
            <person name="Saint-Marcoux D."/>
            <person name="Ullrich K.K."/>
            <person name="Haas F.B."/>
            <person name="Vanderstraeten L."/>
            <person name="Becker D."/>
            <person name="Lang D."/>
            <person name="Vosolsobe S."/>
            <person name="Rombauts S."/>
            <person name="Wilhelmsson P.K.I."/>
            <person name="Janitza P."/>
            <person name="Kern R."/>
            <person name="Heyl A."/>
            <person name="Rumpler F."/>
            <person name="Villalobos L.I.A.C."/>
            <person name="Clay J.M."/>
            <person name="Skokan R."/>
            <person name="Toyoda A."/>
            <person name="Suzuki Y."/>
            <person name="Kagoshima H."/>
            <person name="Schijlen E."/>
            <person name="Tajeshwar N."/>
            <person name="Catarino B."/>
            <person name="Hetherington A.J."/>
            <person name="Saltykova A."/>
            <person name="Bonnot C."/>
            <person name="Breuninger H."/>
            <person name="Symeonidi A."/>
            <person name="Radhakrishnan G.V."/>
            <person name="Van Nieuwerburgh F."/>
            <person name="Deforce D."/>
            <person name="Chang C."/>
            <person name="Karol K.G."/>
            <person name="Hedrich R."/>
            <person name="Ulvskov P."/>
            <person name="Glockner G."/>
            <person name="Delwiche C.F."/>
            <person name="Petrasek J."/>
            <person name="Van de Peer Y."/>
            <person name="Friml J."/>
            <person name="Beilby M."/>
            <person name="Dolan L."/>
            <person name="Kohara Y."/>
            <person name="Sugano S."/>
            <person name="Fujiyama A."/>
            <person name="Delaux P.-M."/>
            <person name="Quint M."/>
            <person name="TheiBen G."/>
            <person name="Hagemann M."/>
            <person name="Harholt J."/>
            <person name="Dunand C."/>
            <person name="Zachgo S."/>
            <person name="Langdale J."/>
            <person name="Maumus F."/>
            <person name="Straeten D.V.D."/>
            <person name="Gould S.B."/>
            <person name="Rensing S.A."/>
        </authorList>
    </citation>
    <scope>NUCLEOTIDE SEQUENCE [LARGE SCALE GENOMIC DNA]</scope>
    <source>
        <strain evidence="2 3">S276</strain>
    </source>
</reference>
<feature type="compositionally biased region" description="Low complexity" evidence="1">
    <location>
        <begin position="234"/>
        <end position="244"/>
    </location>
</feature>
<organism evidence="2 3">
    <name type="scientific">Chara braunii</name>
    <name type="common">Braun's stonewort</name>
    <dbReference type="NCBI Taxonomy" id="69332"/>
    <lineage>
        <taxon>Eukaryota</taxon>
        <taxon>Viridiplantae</taxon>
        <taxon>Streptophyta</taxon>
        <taxon>Charophyceae</taxon>
        <taxon>Charales</taxon>
        <taxon>Characeae</taxon>
        <taxon>Chara</taxon>
    </lineage>
</organism>
<comment type="caution">
    <text evidence="2">The sequence shown here is derived from an EMBL/GenBank/DDBJ whole genome shotgun (WGS) entry which is preliminary data.</text>
</comment>
<keyword evidence="3" id="KW-1185">Reference proteome</keyword>
<dbReference type="Gene3D" id="3.30.300.90">
    <property type="entry name" value="BolA-like"/>
    <property type="match status" value="1"/>
</dbReference>
<dbReference type="AlphaFoldDB" id="A0A388JRS2"/>
<feature type="compositionally biased region" description="Low complexity" evidence="1">
    <location>
        <begin position="260"/>
        <end position="276"/>
    </location>
</feature>
<evidence type="ECO:0000313" key="3">
    <source>
        <dbReference type="Proteomes" id="UP000265515"/>
    </source>
</evidence>
<dbReference type="Proteomes" id="UP000265515">
    <property type="component" value="Unassembled WGS sequence"/>
</dbReference>
<dbReference type="OrthoDB" id="411584at2759"/>
<dbReference type="InterPro" id="IPR036065">
    <property type="entry name" value="BolA-like_sf"/>
</dbReference>
<gene>
    <name evidence="2" type="ORF">CBR_g5659</name>
</gene>
<evidence type="ECO:0000256" key="1">
    <source>
        <dbReference type="SAM" id="MobiDB-lite"/>
    </source>
</evidence>
<sequence>MSVDVSSDADRGVTDGGVELPAGTDMAARTLAGVARRPVYSAIVQKLTDTLRPVRLLVEDQSHLHAGHVGMPADAAGAETHFRSFAVMYEQRSLLPGQLQHLLLFFSRVIHIHSVGILLQWKGTRKRKGEKKQALAALGCPNEHVTGGCGRGLTISDGIGIELGLGAGDGALLLSPQLDPQLGPQPNPRLAPLVDPQVVFHLGAQRNPQLDPDSNPQLDPDPKPQLDPDPNPHSIPSVISSSMPSPIPRSREAARSPAQSSWGLGSVSSWESGSGSRTDRRHLLAAPCRWWCGTRPSVRRCWRPCRSGM</sequence>
<dbReference type="Gramene" id="GBG60485">
    <property type="protein sequence ID" value="GBG60485"/>
    <property type="gene ID" value="CBR_g5659"/>
</dbReference>
<evidence type="ECO:0000313" key="2">
    <source>
        <dbReference type="EMBL" id="GBG60485.1"/>
    </source>
</evidence>